<reference evidence="7" key="1">
    <citation type="submission" date="2016-05" db="EMBL/GenBank/DDBJ databases">
        <authorList>
            <person name="Lavstsen T."/>
            <person name="Jespersen J.S."/>
        </authorList>
    </citation>
    <scope>NUCLEOTIDE SEQUENCE</scope>
    <source>
        <tissue evidence="7">Brain</tissue>
    </source>
</reference>
<evidence type="ECO:0000313" key="7">
    <source>
        <dbReference type="EMBL" id="SBQ38205.1"/>
    </source>
</evidence>
<feature type="region of interest" description="Disordered" evidence="4">
    <location>
        <begin position="347"/>
        <end position="376"/>
    </location>
</feature>
<feature type="compositionally biased region" description="Basic and acidic residues" evidence="4">
    <location>
        <begin position="359"/>
        <end position="376"/>
    </location>
</feature>
<dbReference type="EMBL" id="HAEA01009725">
    <property type="protein sequence ID" value="SBQ38205.1"/>
    <property type="molecule type" value="Transcribed_RNA"/>
</dbReference>
<evidence type="ECO:0000256" key="5">
    <source>
        <dbReference type="SAM" id="Phobius"/>
    </source>
</evidence>
<dbReference type="AlphaFoldDB" id="A0A1A8DV29"/>
<keyword evidence="5" id="KW-1133">Transmembrane helix</keyword>
<accession>A0A1A8DV29</accession>
<organism evidence="7">
    <name type="scientific">Nothobranchius kadleci</name>
    <name type="common">African annual killifish</name>
    <dbReference type="NCBI Taxonomy" id="1051664"/>
    <lineage>
        <taxon>Eukaryota</taxon>
        <taxon>Metazoa</taxon>
        <taxon>Chordata</taxon>
        <taxon>Craniata</taxon>
        <taxon>Vertebrata</taxon>
        <taxon>Euteleostomi</taxon>
        <taxon>Actinopterygii</taxon>
        <taxon>Neopterygii</taxon>
        <taxon>Teleostei</taxon>
        <taxon>Neoteleostei</taxon>
        <taxon>Acanthomorphata</taxon>
        <taxon>Ovalentaria</taxon>
        <taxon>Atherinomorphae</taxon>
        <taxon>Cyprinodontiformes</taxon>
        <taxon>Nothobranchiidae</taxon>
        <taxon>Nothobranchius</taxon>
    </lineage>
</organism>
<evidence type="ECO:0000256" key="1">
    <source>
        <dbReference type="ARBA" id="ARBA00004370"/>
    </source>
</evidence>
<feature type="transmembrane region" description="Helical" evidence="5">
    <location>
        <begin position="113"/>
        <end position="133"/>
    </location>
</feature>
<gene>
    <name evidence="7" type="primary">PCDH15A</name>
</gene>
<dbReference type="Pfam" id="PF23206">
    <property type="entry name" value="PCDH15_12th"/>
    <property type="match status" value="1"/>
</dbReference>
<dbReference type="InterPro" id="IPR056989">
    <property type="entry name" value="PCDH15_12th_dom"/>
</dbReference>
<feature type="compositionally biased region" description="Polar residues" evidence="4">
    <location>
        <begin position="225"/>
        <end position="236"/>
    </location>
</feature>
<feature type="region of interest" description="Disordered" evidence="4">
    <location>
        <begin position="279"/>
        <end position="298"/>
    </location>
</feature>
<feature type="region of interest" description="Disordered" evidence="4">
    <location>
        <begin position="201"/>
        <end position="236"/>
    </location>
</feature>
<proteinExistence type="predicted"/>
<protein>
    <submittedName>
        <fullName evidence="7">Protocadherin 15a</fullName>
    </submittedName>
</protein>
<sequence>MAYRLIIPPTTDGQDSFVIETYTGVIKSAIMFRNMRRSYFKFQVIATDNYGKGNSSSADVVVSVVNALDMQVVVSTVPPALVEANKEELIRILERHVQDQIPGAKAVGYTEGALLALAIIIILCCIPAILIVMELSVESGIDPGQDYYSQDYYNYDQGYNFPQYGSRRRLIPPMYDEYGEVIMEDDGYYYAGPESGRKKRIKLTVDRENETSSTGEESSTESQRNRLPNSHSNINGNVYLAQNGTIVRTRRPSHLNNLKMGSPCRLSKHFKKLDKLGVTHEEPAPVGNAEESENNTENGKVTCVNSNKDVNLNTLSSCGSLSSVITEVKGFGSKINITKTIIDRKSSGTCISEEQETSVDSHKNSRETLESHSDHTISDEEELWMGPWNSLHIPMTKL</sequence>
<feature type="domain" description="Cadherin" evidence="6">
    <location>
        <begin position="1"/>
        <end position="81"/>
    </location>
</feature>
<dbReference type="GO" id="GO:0005509">
    <property type="term" value="F:calcium ion binding"/>
    <property type="evidence" value="ECO:0007669"/>
    <property type="project" value="UniProtKB-UniRule"/>
</dbReference>
<comment type="subcellular location">
    <subcellularLocation>
        <location evidence="1">Membrane</location>
    </subcellularLocation>
</comment>
<name>A0A1A8DV29_NOTKA</name>
<evidence type="ECO:0000256" key="4">
    <source>
        <dbReference type="SAM" id="MobiDB-lite"/>
    </source>
</evidence>
<evidence type="ECO:0000259" key="6">
    <source>
        <dbReference type="PROSITE" id="PS50268"/>
    </source>
</evidence>
<keyword evidence="2 5" id="KW-0472">Membrane</keyword>
<dbReference type="InterPro" id="IPR002126">
    <property type="entry name" value="Cadherin-like_dom"/>
</dbReference>
<dbReference type="SUPFAM" id="SSF49313">
    <property type="entry name" value="Cadherin-like"/>
    <property type="match status" value="1"/>
</dbReference>
<keyword evidence="5" id="KW-0812">Transmembrane</keyword>
<dbReference type="PROSITE" id="PS50268">
    <property type="entry name" value="CADHERIN_2"/>
    <property type="match status" value="1"/>
</dbReference>
<dbReference type="GO" id="GO:0016020">
    <property type="term" value="C:membrane"/>
    <property type="evidence" value="ECO:0007669"/>
    <property type="project" value="UniProtKB-SubCell"/>
</dbReference>
<reference evidence="7" key="2">
    <citation type="submission" date="2016-06" db="EMBL/GenBank/DDBJ databases">
        <title>The genome of a short-lived fish provides insights into sex chromosome evolution and the genetic control of aging.</title>
        <authorList>
            <person name="Reichwald K."/>
            <person name="Felder M."/>
            <person name="Petzold A."/>
            <person name="Koch P."/>
            <person name="Groth M."/>
            <person name="Platzer M."/>
        </authorList>
    </citation>
    <scope>NUCLEOTIDE SEQUENCE</scope>
    <source>
        <tissue evidence="7">Brain</tissue>
    </source>
</reference>
<evidence type="ECO:0000256" key="2">
    <source>
        <dbReference type="ARBA" id="ARBA00023136"/>
    </source>
</evidence>
<dbReference type="GO" id="GO:0007156">
    <property type="term" value="P:homophilic cell adhesion via plasma membrane adhesion molecules"/>
    <property type="evidence" value="ECO:0007669"/>
    <property type="project" value="InterPro"/>
</dbReference>
<evidence type="ECO:0000256" key="3">
    <source>
        <dbReference type="PROSITE-ProRule" id="PRU00043"/>
    </source>
</evidence>
<dbReference type="InterPro" id="IPR015919">
    <property type="entry name" value="Cadherin-like_sf"/>
</dbReference>
<keyword evidence="3" id="KW-0106">Calcium</keyword>
<feature type="compositionally biased region" description="Low complexity" evidence="4">
    <location>
        <begin position="211"/>
        <end position="222"/>
    </location>
</feature>